<dbReference type="EMBL" id="JAMKOV010000015">
    <property type="protein sequence ID" value="KAI8036756.1"/>
    <property type="molecule type" value="Genomic_DNA"/>
</dbReference>
<dbReference type="Pfam" id="PF00622">
    <property type="entry name" value="SPRY"/>
    <property type="match status" value="1"/>
</dbReference>
<sequence>MTSRYCDCRFPSSTEIWSHMGHIPDLASCRCGKFGVVNTNPWLWDSNGQSDTLIAGGDIVFNPTRSRGTAMVRGNRSLEPGMVHYWEMLPISPLVGTDVVLCLIYNLLSNSPPRCLASERSALISLNMNSNMFRLWAAMSIPGASRTLETFSTAPNSRPMAKSFPGCLIGVYLDRSRGHLEFYLNRRSLGVAFTNVPVDPTVHIYPMVCSTSFRTVIRLINSTSVPDTLLLRSFQTLSIQKPHQLFVLRQIPGLGKLHWFLDMPPHGSR</sequence>
<evidence type="ECO:0000313" key="3">
    <source>
        <dbReference type="Proteomes" id="UP001059596"/>
    </source>
</evidence>
<comment type="caution">
    <text evidence="2">The sequence shown here is derived from an EMBL/GenBank/DDBJ whole genome shotgun (WGS) entry which is preliminary data.</text>
</comment>
<protein>
    <recommendedName>
        <fullName evidence="1">SPRY domain-containing protein</fullName>
    </recommendedName>
</protein>
<dbReference type="PANTHER" id="PTHR12245:SF5">
    <property type="entry name" value="SPRY DOMAIN-CONTAINING SOCS BOX PROTEIN 3"/>
    <property type="match status" value="1"/>
</dbReference>
<proteinExistence type="predicted"/>
<keyword evidence="3" id="KW-1185">Reference proteome</keyword>
<dbReference type="InterPro" id="IPR043136">
    <property type="entry name" value="B30.2/SPRY_sf"/>
</dbReference>
<dbReference type="InterPro" id="IPR003877">
    <property type="entry name" value="SPRY_dom"/>
</dbReference>
<gene>
    <name evidence="2" type="ORF">M5D96_010557</name>
</gene>
<accession>A0A9Q0BLZ1</accession>
<evidence type="ECO:0000259" key="1">
    <source>
        <dbReference type="Pfam" id="PF00622"/>
    </source>
</evidence>
<dbReference type="Gene3D" id="2.60.120.920">
    <property type="match status" value="1"/>
</dbReference>
<dbReference type="InterPro" id="IPR050672">
    <property type="entry name" value="FBXO45-Fsn/SPSB_families"/>
</dbReference>
<dbReference type="Proteomes" id="UP001059596">
    <property type="component" value="Unassembled WGS sequence"/>
</dbReference>
<reference evidence="2" key="1">
    <citation type="journal article" date="2023" name="Genome Biol. Evol.">
        <title>Long-read-based Genome Assembly of Drosophila gunungcola Reveals Fewer Chemosensory Genes in Flower-breeding Species.</title>
        <authorList>
            <person name="Negi A."/>
            <person name="Liao B.Y."/>
            <person name="Yeh S.D."/>
        </authorList>
    </citation>
    <scope>NUCLEOTIDE SEQUENCE</scope>
    <source>
        <strain evidence="2">Sukarami</strain>
    </source>
</reference>
<feature type="domain" description="SPRY" evidence="1">
    <location>
        <begin position="159"/>
        <end position="213"/>
    </location>
</feature>
<evidence type="ECO:0000313" key="2">
    <source>
        <dbReference type="EMBL" id="KAI8036756.1"/>
    </source>
</evidence>
<organism evidence="2 3">
    <name type="scientific">Drosophila gunungcola</name>
    <name type="common">fruit fly</name>
    <dbReference type="NCBI Taxonomy" id="103775"/>
    <lineage>
        <taxon>Eukaryota</taxon>
        <taxon>Metazoa</taxon>
        <taxon>Ecdysozoa</taxon>
        <taxon>Arthropoda</taxon>
        <taxon>Hexapoda</taxon>
        <taxon>Insecta</taxon>
        <taxon>Pterygota</taxon>
        <taxon>Neoptera</taxon>
        <taxon>Endopterygota</taxon>
        <taxon>Diptera</taxon>
        <taxon>Brachycera</taxon>
        <taxon>Muscomorpha</taxon>
        <taxon>Ephydroidea</taxon>
        <taxon>Drosophilidae</taxon>
        <taxon>Drosophila</taxon>
        <taxon>Sophophora</taxon>
    </lineage>
</organism>
<dbReference type="GO" id="GO:0019005">
    <property type="term" value="C:SCF ubiquitin ligase complex"/>
    <property type="evidence" value="ECO:0007669"/>
    <property type="project" value="TreeGrafter"/>
</dbReference>
<name>A0A9Q0BLZ1_9MUSC</name>
<dbReference type="GO" id="GO:0043161">
    <property type="term" value="P:proteasome-mediated ubiquitin-dependent protein catabolic process"/>
    <property type="evidence" value="ECO:0007669"/>
    <property type="project" value="TreeGrafter"/>
</dbReference>
<dbReference type="PANTHER" id="PTHR12245">
    <property type="entry name" value="SPRY DOMAIN CONTAINING SOCS BOX PROTEIN"/>
    <property type="match status" value="1"/>
</dbReference>
<dbReference type="SUPFAM" id="SSF49899">
    <property type="entry name" value="Concanavalin A-like lectins/glucanases"/>
    <property type="match status" value="1"/>
</dbReference>
<dbReference type="AlphaFoldDB" id="A0A9Q0BLZ1"/>
<dbReference type="InterPro" id="IPR013320">
    <property type="entry name" value="ConA-like_dom_sf"/>
</dbReference>